<dbReference type="GeneID" id="36513278"/>
<dbReference type="Proteomes" id="UP000244727">
    <property type="component" value="Chromosome"/>
</dbReference>
<reference evidence="2 3" key="1">
    <citation type="submission" date="2018-04" db="EMBL/GenBank/DDBJ databases">
        <title>Halococcoides cellulosivorans gen. nov., sp. nov., an extremely halophilic cellulose-utilizing haloarchaeon from hypersaline lakes.</title>
        <authorList>
            <person name="Sorokin D.Y."/>
            <person name="Toshchakov S.V."/>
            <person name="Samarov N.I."/>
            <person name="Korzhenkov A."/>
            <person name="Kublanov I.V."/>
        </authorList>
    </citation>
    <scope>NUCLEOTIDE SEQUENCE [LARGE SCALE GENOMIC DNA]</scope>
    <source>
        <strain evidence="2 3">HArcel1</strain>
    </source>
</reference>
<protein>
    <recommendedName>
        <fullName evidence="1">Zinc-ribbon domain-containing protein</fullName>
    </recommendedName>
</protein>
<dbReference type="Pfam" id="PF13240">
    <property type="entry name" value="Zn_Ribbon_1"/>
    <property type="match status" value="1"/>
</dbReference>
<feature type="domain" description="Zinc-ribbon" evidence="1">
    <location>
        <begin position="21"/>
        <end position="41"/>
    </location>
</feature>
<evidence type="ECO:0000259" key="1">
    <source>
        <dbReference type="Pfam" id="PF13240"/>
    </source>
</evidence>
<sequence length="48" mass="5207">MGLVSSLRRTVDGGLSTVWECRNCGETLSEDAAECPRCGAEDVARYEI</sequence>
<accession>A0A2R4X3M9</accession>
<keyword evidence="3" id="KW-1185">Reference proteome</keyword>
<name>A0A2R4X3M9_9EURY</name>
<dbReference type="InterPro" id="IPR026870">
    <property type="entry name" value="Zinc_ribbon_dom"/>
</dbReference>
<organism evidence="2 3">
    <name type="scientific">Halococcoides cellulosivorans</name>
    <dbReference type="NCBI Taxonomy" id="1679096"/>
    <lineage>
        <taxon>Archaea</taxon>
        <taxon>Methanobacteriati</taxon>
        <taxon>Methanobacteriota</taxon>
        <taxon>Stenosarchaea group</taxon>
        <taxon>Halobacteria</taxon>
        <taxon>Halobacteriales</taxon>
        <taxon>Haloarculaceae</taxon>
        <taxon>Halococcoides</taxon>
    </lineage>
</organism>
<evidence type="ECO:0000313" key="3">
    <source>
        <dbReference type="Proteomes" id="UP000244727"/>
    </source>
</evidence>
<dbReference type="KEGG" id="harc:HARCEL1_12185"/>
<dbReference type="AlphaFoldDB" id="A0A2R4X3M9"/>
<dbReference type="RefSeq" id="WP_108383853.1">
    <property type="nucleotide sequence ID" value="NZ_CP028858.1"/>
</dbReference>
<proteinExistence type="predicted"/>
<dbReference type="Gene3D" id="2.20.20.30">
    <property type="entry name" value="reverse gyrase domain"/>
    <property type="match status" value="1"/>
</dbReference>
<gene>
    <name evidence="2" type="ORF">HARCEL1_12185</name>
</gene>
<dbReference type="EMBL" id="CP028858">
    <property type="protein sequence ID" value="AWB28405.1"/>
    <property type="molecule type" value="Genomic_DNA"/>
</dbReference>
<evidence type="ECO:0000313" key="2">
    <source>
        <dbReference type="EMBL" id="AWB28405.1"/>
    </source>
</evidence>